<dbReference type="PANTHER" id="PTHR36730">
    <property type="entry name" value="OS03G0210700 PROTEIN"/>
    <property type="match status" value="1"/>
</dbReference>
<dbReference type="EMBL" id="ABEU02000005">
    <property type="protein sequence ID" value="PNR54353.1"/>
    <property type="molecule type" value="Genomic_DNA"/>
</dbReference>
<dbReference type="GeneID" id="112282036"/>
<reference evidence="1 3" key="2">
    <citation type="journal article" date="2018" name="Plant J.">
        <title>The Physcomitrella patens chromosome-scale assembly reveals moss genome structure and evolution.</title>
        <authorList>
            <person name="Lang D."/>
            <person name="Ullrich K.K."/>
            <person name="Murat F."/>
            <person name="Fuchs J."/>
            <person name="Jenkins J."/>
            <person name="Haas F.B."/>
            <person name="Piednoel M."/>
            <person name="Gundlach H."/>
            <person name="Van Bel M."/>
            <person name="Meyberg R."/>
            <person name="Vives C."/>
            <person name="Morata J."/>
            <person name="Symeonidi A."/>
            <person name="Hiss M."/>
            <person name="Muchero W."/>
            <person name="Kamisugi Y."/>
            <person name="Saleh O."/>
            <person name="Blanc G."/>
            <person name="Decker E.L."/>
            <person name="van Gessel N."/>
            <person name="Grimwood J."/>
            <person name="Hayes R.D."/>
            <person name="Graham S.W."/>
            <person name="Gunter L.E."/>
            <person name="McDaniel S.F."/>
            <person name="Hoernstein S.N.W."/>
            <person name="Larsson A."/>
            <person name="Li F.W."/>
            <person name="Perroud P.F."/>
            <person name="Phillips J."/>
            <person name="Ranjan P."/>
            <person name="Rokshar D.S."/>
            <person name="Rothfels C.J."/>
            <person name="Schneider L."/>
            <person name="Shu S."/>
            <person name="Stevenson D.W."/>
            <person name="Thummler F."/>
            <person name="Tillich M."/>
            <person name="Villarreal Aguilar J.C."/>
            <person name="Widiez T."/>
            <person name="Wong G.K."/>
            <person name="Wymore A."/>
            <person name="Zhang Y."/>
            <person name="Zimmer A.D."/>
            <person name="Quatrano R.S."/>
            <person name="Mayer K.F.X."/>
            <person name="Goodstein D."/>
            <person name="Casacuberta J.M."/>
            <person name="Vandepoele K."/>
            <person name="Reski R."/>
            <person name="Cuming A.C."/>
            <person name="Tuskan G.A."/>
            <person name="Maumus F."/>
            <person name="Salse J."/>
            <person name="Schmutz J."/>
            <person name="Rensing S.A."/>
        </authorList>
    </citation>
    <scope>NUCLEOTIDE SEQUENCE [LARGE SCALE GENOMIC DNA]</scope>
    <source>
        <strain evidence="2 3">cv. Gransden 2004</strain>
    </source>
</reference>
<accession>A0A2K1KKR3</accession>
<dbReference type="EnsemblPlants" id="Pp3c5_22460V3.1">
    <property type="protein sequence ID" value="Pp3c5_22460V3.1"/>
    <property type="gene ID" value="Pp3c5_22460"/>
</dbReference>
<reference evidence="2" key="3">
    <citation type="submission" date="2020-12" db="UniProtKB">
        <authorList>
            <consortium name="EnsemblPlants"/>
        </authorList>
    </citation>
    <scope>IDENTIFICATION</scope>
</reference>
<dbReference type="Gramene" id="Pp3c5_22460V3.1">
    <property type="protein sequence ID" value="Pp3c5_22460V3.1"/>
    <property type="gene ID" value="Pp3c5_22460"/>
</dbReference>
<dbReference type="PANTHER" id="PTHR36730:SF1">
    <property type="entry name" value="CATHEPSIN PROPEPTIDE INHIBITOR DOMAIN-CONTAINING PROTEIN"/>
    <property type="match status" value="1"/>
</dbReference>
<evidence type="ECO:0000313" key="2">
    <source>
        <dbReference type="EnsemblPlants" id="Pp3c5_22460V3.1"/>
    </source>
</evidence>
<dbReference type="Gramene" id="Pp3c5_22460V3.2">
    <property type="protein sequence ID" value="Pp3c5_22460V3.2"/>
    <property type="gene ID" value="Pp3c5_22460"/>
</dbReference>
<protein>
    <submittedName>
        <fullName evidence="1 2">Uncharacterized protein</fullName>
    </submittedName>
</protein>
<dbReference type="AlphaFoldDB" id="A0A2K1KKR3"/>
<dbReference type="Proteomes" id="UP000006727">
    <property type="component" value="Chromosome 5"/>
</dbReference>
<evidence type="ECO:0000313" key="1">
    <source>
        <dbReference type="EMBL" id="PNR54353.1"/>
    </source>
</evidence>
<dbReference type="OrthoDB" id="2019425at2759"/>
<gene>
    <name evidence="2" type="primary">LOC112282036</name>
    <name evidence="1" type="ORF">PHYPA_008030</name>
</gene>
<organism evidence="1">
    <name type="scientific">Physcomitrium patens</name>
    <name type="common">Spreading-leaved earth moss</name>
    <name type="synonym">Physcomitrella patens</name>
    <dbReference type="NCBI Taxonomy" id="3218"/>
    <lineage>
        <taxon>Eukaryota</taxon>
        <taxon>Viridiplantae</taxon>
        <taxon>Streptophyta</taxon>
        <taxon>Embryophyta</taxon>
        <taxon>Bryophyta</taxon>
        <taxon>Bryophytina</taxon>
        <taxon>Bryopsida</taxon>
        <taxon>Funariidae</taxon>
        <taxon>Funariales</taxon>
        <taxon>Funariaceae</taxon>
        <taxon>Physcomitrium</taxon>
    </lineage>
</organism>
<dbReference type="OMA" id="CSTEAMT"/>
<proteinExistence type="predicted"/>
<sequence>MATTSSQLLCTSFLGQAALPMRSGFAGVNSGRSTCRVTCACSLSSAVRESLKMAVIIPVAAFTVFTASPQADAGILSGASGMESVQLPPIPEPGFLKQLQDDKRKMYEGQDETFKNSSYLQELLKKSKDNAALHKKEIADKYCERGAEWGVGDCSLMGMTQEQKENFMKVLKQK</sequence>
<keyword evidence="3" id="KW-1185">Reference proteome</keyword>
<dbReference type="RefSeq" id="XP_024374926.1">
    <property type="nucleotide sequence ID" value="XM_024519158.2"/>
</dbReference>
<dbReference type="EnsemblPlants" id="Pp3c5_22460V3.2">
    <property type="protein sequence ID" value="Pp3c5_22460V3.2"/>
    <property type="gene ID" value="Pp3c5_22460"/>
</dbReference>
<name>A0A2K1KKR3_PHYPA</name>
<dbReference type="PaxDb" id="3218-PP1S23_44V6.1"/>
<evidence type="ECO:0000313" key="3">
    <source>
        <dbReference type="Proteomes" id="UP000006727"/>
    </source>
</evidence>
<reference evidence="1 3" key="1">
    <citation type="journal article" date="2008" name="Science">
        <title>The Physcomitrella genome reveals evolutionary insights into the conquest of land by plants.</title>
        <authorList>
            <person name="Rensing S."/>
            <person name="Lang D."/>
            <person name="Zimmer A."/>
            <person name="Terry A."/>
            <person name="Salamov A."/>
            <person name="Shapiro H."/>
            <person name="Nishiyama T."/>
            <person name="Perroud P.-F."/>
            <person name="Lindquist E."/>
            <person name="Kamisugi Y."/>
            <person name="Tanahashi T."/>
            <person name="Sakakibara K."/>
            <person name="Fujita T."/>
            <person name="Oishi K."/>
            <person name="Shin-I T."/>
            <person name="Kuroki Y."/>
            <person name="Toyoda A."/>
            <person name="Suzuki Y."/>
            <person name="Hashimoto A."/>
            <person name="Yamaguchi K."/>
            <person name="Sugano A."/>
            <person name="Kohara Y."/>
            <person name="Fujiyama A."/>
            <person name="Anterola A."/>
            <person name="Aoki S."/>
            <person name="Ashton N."/>
            <person name="Barbazuk W.B."/>
            <person name="Barker E."/>
            <person name="Bennetzen J."/>
            <person name="Bezanilla M."/>
            <person name="Blankenship R."/>
            <person name="Cho S.H."/>
            <person name="Dutcher S."/>
            <person name="Estelle M."/>
            <person name="Fawcett J.A."/>
            <person name="Gundlach H."/>
            <person name="Hanada K."/>
            <person name="Heyl A."/>
            <person name="Hicks K.A."/>
            <person name="Hugh J."/>
            <person name="Lohr M."/>
            <person name="Mayer K."/>
            <person name="Melkozernov A."/>
            <person name="Murata T."/>
            <person name="Nelson D."/>
            <person name="Pils B."/>
            <person name="Prigge M."/>
            <person name="Reiss B."/>
            <person name="Renner T."/>
            <person name="Rombauts S."/>
            <person name="Rushton P."/>
            <person name="Sanderfoot A."/>
            <person name="Schween G."/>
            <person name="Shiu S.-H."/>
            <person name="Stueber K."/>
            <person name="Theodoulou F.L."/>
            <person name="Tu H."/>
            <person name="Van de Peer Y."/>
            <person name="Verrier P.J."/>
            <person name="Waters E."/>
            <person name="Wood A."/>
            <person name="Yang L."/>
            <person name="Cove D."/>
            <person name="Cuming A."/>
            <person name="Hasebe M."/>
            <person name="Lucas S."/>
            <person name="Mishler D.B."/>
            <person name="Reski R."/>
            <person name="Grigoriev I."/>
            <person name="Quatrano R.S."/>
            <person name="Boore J.L."/>
        </authorList>
    </citation>
    <scope>NUCLEOTIDE SEQUENCE [LARGE SCALE GENOMIC DNA]</scope>
    <source>
        <strain evidence="2 3">cv. Gransden 2004</strain>
    </source>
</reference>